<evidence type="ECO:0000256" key="1">
    <source>
        <dbReference type="ARBA" id="ARBA00004196"/>
    </source>
</evidence>
<dbReference type="GO" id="GO:0005886">
    <property type="term" value="C:plasma membrane"/>
    <property type="evidence" value="ECO:0007669"/>
    <property type="project" value="TreeGrafter"/>
</dbReference>
<dbReference type="OrthoDB" id="9815847at2"/>
<dbReference type="Proteomes" id="UP000254889">
    <property type="component" value="Chromosome"/>
</dbReference>
<dbReference type="Gene3D" id="1.25.40.10">
    <property type="entry name" value="Tetratricopeptide repeat domain"/>
    <property type="match status" value="1"/>
</dbReference>
<keyword evidence="3" id="KW-0201">Cytochrome c-type biogenesis</keyword>
<evidence type="ECO:0000259" key="6">
    <source>
        <dbReference type="Pfam" id="PF23914"/>
    </source>
</evidence>
<proteinExistence type="predicted"/>
<gene>
    <name evidence="7" type="primary">ccmI</name>
    <name evidence="7" type="ORF">DW352_09910</name>
</gene>
<dbReference type="EMBL" id="CP031417">
    <property type="protein sequence ID" value="AXK80794.1"/>
    <property type="molecule type" value="Genomic_DNA"/>
</dbReference>
<dbReference type="SUPFAM" id="SSF48452">
    <property type="entry name" value="TPR-like"/>
    <property type="match status" value="1"/>
</dbReference>
<keyword evidence="5" id="KW-0472">Membrane</keyword>
<keyword evidence="5" id="KW-1133">Transmembrane helix</keyword>
<comment type="subcellular location">
    <subcellularLocation>
        <location evidence="1">Cell envelope</location>
    </subcellularLocation>
</comment>
<dbReference type="RefSeq" id="WP_115690784.1">
    <property type="nucleotide sequence ID" value="NZ_CP031417.1"/>
</dbReference>
<evidence type="ECO:0000256" key="2">
    <source>
        <dbReference type="ARBA" id="ARBA00022737"/>
    </source>
</evidence>
<feature type="domain" description="Cytochrome c-type biogenesis protein H TPR" evidence="6">
    <location>
        <begin position="137"/>
        <end position="261"/>
    </location>
</feature>
<dbReference type="PANTHER" id="PTHR47870">
    <property type="entry name" value="CYTOCHROME C-TYPE BIOGENESIS PROTEIN CCMH"/>
    <property type="match status" value="1"/>
</dbReference>
<organism evidence="7 8">
    <name type="scientific">Pseudolabrys taiwanensis</name>
    <dbReference type="NCBI Taxonomy" id="331696"/>
    <lineage>
        <taxon>Bacteria</taxon>
        <taxon>Pseudomonadati</taxon>
        <taxon>Pseudomonadota</taxon>
        <taxon>Alphaproteobacteria</taxon>
        <taxon>Hyphomicrobiales</taxon>
        <taxon>Xanthobacteraceae</taxon>
        <taxon>Pseudolabrys</taxon>
    </lineage>
</organism>
<dbReference type="InterPro" id="IPR056413">
    <property type="entry name" value="TPR_CcmH_CycH"/>
</dbReference>
<dbReference type="GO" id="GO:0030313">
    <property type="term" value="C:cell envelope"/>
    <property type="evidence" value="ECO:0007669"/>
    <property type="project" value="UniProtKB-SubCell"/>
</dbReference>
<name>A0A345ZV47_9HYPH</name>
<protein>
    <submittedName>
        <fullName evidence="7">C-type cytochrome biogenesis protein CcmI</fullName>
    </submittedName>
</protein>
<dbReference type="InterPro" id="IPR017560">
    <property type="entry name" value="Cyt_c_biogenesis_CcmI"/>
</dbReference>
<accession>A0A345ZV47</accession>
<keyword evidence="4" id="KW-0802">TPR repeat</keyword>
<evidence type="ECO:0000313" key="8">
    <source>
        <dbReference type="Proteomes" id="UP000254889"/>
    </source>
</evidence>
<dbReference type="Pfam" id="PF23914">
    <property type="entry name" value="TPR_CcmH_CycH"/>
    <property type="match status" value="1"/>
</dbReference>
<dbReference type="NCBIfam" id="TIGR03142">
    <property type="entry name" value="cytochro_ccmI"/>
    <property type="match status" value="1"/>
</dbReference>
<evidence type="ECO:0000256" key="5">
    <source>
        <dbReference type="SAM" id="Phobius"/>
    </source>
</evidence>
<keyword evidence="2" id="KW-0677">Repeat</keyword>
<dbReference type="InterPro" id="IPR011990">
    <property type="entry name" value="TPR-like_helical_dom_sf"/>
</dbReference>
<feature type="transmembrane region" description="Helical" evidence="5">
    <location>
        <begin position="6"/>
        <end position="22"/>
    </location>
</feature>
<evidence type="ECO:0000256" key="3">
    <source>
        <dbReference type="ARBA" id="ARBA00022748"/>
    </source>
</evidence>
<dbReference type="PANTHER" id="PTHR47870:SF4">
    <property type="entry name" value="CYTOCHROME C-TYPE BIOGENESIS PROTEIN CYCH"/>
    <property type="match status" value="1"/>
</dbReference>
<reference evidence="7 8" key="1">
    <citation type="submission" date="2018-07" db="EMBL/GenBank/DDBJ databases">
        <authorList>
            <person name="Quirk P.G."/>
            <person name="Krulwich T.A."/>
        </authorList>
    </citation>
    <scope>NUCLEOTIDE SEQUENCE [LARGE SCALE GENOMIC DNA]</scope>
    <source>
        <strain evidence="7 8">CC-BB4</strain>
    </source>
</reference>
<dbReference type="InterPro" id="IPR051263">
    <property type="entry name" value="C-type_cytochrome_biogenesis"/>
</dbReference>
<dbReference type="KEGG" id="ptaw:DW352_09910"/>
<dbReference type="AlphaFoldDB" id="A0A345ZV47"/>
<keyword evidence="5" id="KW-0812">Transmembrane</keyword>
<feature type="transmembrane region" description="Helical" evidence="5">
    <location>
        <begin position="93"/>
        <end position="113"/>
    </location>
</feature>
<evidence type="ECO:0000313" key="7">
    <source>
        <dbReference type="EMBL" id="AXK80794.1"/>
    </source>
</evidence>
<dbReference type="GO" id="GO:0017004">
    <property type="term" value="P:cytochrome complex assembly"/>
    <property type="evidence" value="ECO:0007669"/>
    <property type="project" value="UniProtKB-KW"/>
</dbReference>
<keyword evidence="8" id="KW-1185">Reference proteome</keyword>
<evidence type="ECO:0000256" key="4">
    <source>
        <dbReference type="ARBA" id="ARBA00022803"/>
    </source>
</evidence>
<sequence length="373" mass="39721">MTLWLAFALMTAAAIFAVLWPLSRRVEARGGSDLAVYRDQLDEIARDRAAGLIGEREAEAAKVEVSRRLIAAADAADMEPAVTGTAPLWRRRATAVAALVLLPLGAAAFYLSLGSPQIPGAPLAERMAQQANQSRSIASMVSQVEAHLERNPNDARGYEVLAPVYMRLGRFADAVTARRKVIALAGDSAQRQSDLGEALAAASNGIVTEEAKAAFDQALKLDSNDLKARFFLGIAAEQDGDKTKAASIWRGMLDGAPADAPWTAMVREALARVGGSAPATAPGPSTADINAAAGMNEQDRGEMVRGMVARLADRLKQNGDDIDGWQRLMRAYIVLGERDKAQAAAGDAKRAFASDPEKLKRIEDTIKEMGLEG</sequence>